<name>G5A7N2_PHYSP</name>
<dbReference type="AlphaFoldDB" id="G5A7N2"/>
<evidence type="ECO:0000313" key="1">
    <source>
        <dbReference type="EMBL" id="EGZ07908.1"/>
    </source>
</evidence>
<keyword evidence="2" id="KW-1185">Reference proteome</keyword>
<dbReference type="RefSeq" id="XP_009536080.1">
    <property type="nucleotide sequence ID" value="XM_009537785.1"/>
</dbReference>
<proteinExistence type="predicted"/>
<reference evidence="1 2" key="1">
    <citation type="journal article" date="2006" name="Science">
        <title>Phytophthora genome sequences uncover evolutionary origins and mechanisms of pathogenesis.</title>
        <authorList>
            <person name="Tyler B.M."/>
            <person name="Tripathy S."/>
            <person name="Zhang X."/>
            <person name="Dehal P."/>
            <person name="Jiang R.H."/>
            <person name="Aerts A."/>
            <person name="Arredondo F.D."/>
            <person name="Baxter L."/>
            <person name="Bensasson D."/>
            <person name="Beynon J.L."/>
            <person name="Chapman J."/>
            <person name="Damasceno C.M."/>
            <person name="Dorrance A.E."/>
            <person name="Dou D."/>
            <person name="Dickerman A.W."/>
            <person name="Dubchak I.L."/>
            <person name="Garbelotto M."/>
            <person name="Gijzen M."/>
            <person name="Gordon S.G."/>
            <person name="Govers F."/>
            <person name="Grunwald N.J."/>
            <person name="Huang W."/>
            <person name="Ivors K.L."/>
            <person name="Jones R.W."/>
            <person name="Kamoun S."/>
            <person name="Krampis K."/>
            <person name="Lamour K.H."/>
            <person name="Lee M.K."/>
            <person name="McDonald W.H."/>
            <person name="Medina M."/>
            <person name="Meijer H.J."/>
            <person name="Nordberg E.K."/>
            <person name="Maclean D.J."/>
            <person name="Ospina-Giraldo M.D."/>
            <person name="Morris P.F."/>
            <person name="Phuntumart V."/>
            <person name="Putnam N.H."/>
            <person name="Rash S."/>
            <person name="Rose J.K."/>
            <person name="Sakihama Y."/>
            <person name="Salamov A.A."/>
            <person name="Savidor A."/>
            <person name="Scheuring C.F."/>
            <person name="Smith B.M."/>
            <person name="Sobral B.W."/>
            <person name="Terry A."/>
            <person name="Torto-Alalibo T.A."/>
            <person name="Win J."/>
            <person name="Xu Z."/>
            <person name="Zhang H."/>
            <person name="Grigoriev I.V."/>
            <person name="Rokhsar D.S."/>
            <person name="Boore J.L."/>
        </authorList>
    </citation>
    <scope>NUCLEOTIDE SEQUENCE [LARGE SCALE GENOMIC DNA]</scope>
    <source>
        <strain evidence="1 2">P6497</strain>
    </source>
</reference>
<gene>
    <name evidence="1" type="ORF">PHYSODRAFT_527317</name>
</gene>
<dbReference type="SMR" id="G5A7N2"/>
<dbReference type="InParanoid" id="G5A7N2"/>
<evidence type="ECO:0008006" key="3">
    <source>
        <dbReference type="Google" id="ProtNLM"/>
    </source>
</evidence>
<sequence length="201" mass="23081">MVVTRRSRNKVIAAKFQDILFKHWLTEKKTADGAFEFLLKSHRAHIFEIFDNLEIWVSFVTKLDKGDDYKTIFSVLKKRLEGRELANIIYDAGEVGRTALLARKLEQELWLSQGENAEGIFNLLHLNDAETALFKKRDLATWVSYVTKLDAKNADEIIFSVLNPPYTQKDFAAMLTAAKKVEKTEDLAIKLEKLFVQSLGK</sequence>
<dbReference type="EMBL" id="JH159161">
    <property type="protein sequence ID" value="EGZ07908.1"/>
    <property type="molecule type" value="Genomic_DNA"/>
</dbReference>
<dbReference type="Proteomes" id="UP000002640">
    <property type="component" value="Unassembled WGS sequence"/>
</dbReference>
<accession>G5A7N2</accession>
<protein>
    <recommendedName>
        <fullName evidence="3">RXLR phytopathogen effector protein WY-domain domain-containing protein</fullName>
    </recommendedName>
</protein>
<dbReference type="GeneID" id="20661117"/>
<dbReference type="KEGG" id="psoj:PHYSODRAFT_527317"/>
<organism evidence="1 2">
    <name type="scientific">Phytophthora sojae (strain P6497)</name>
    <name type="common">Soybean stem and root rot agent</name>
    <name type="synonym">Phytophthora megasperma f. sp. glycines</name>
    <dbReference type="NCBI Taxonomy" id="1094619"/>
    <lineage>
        <taxon>Eukaryota</taxon>
        <taxon>Sar</taxon>
        <taxon>Stramenopiles</taxon>
        <taxon>Oomycota</taxon>
        <taxon>Peronosporomycetes</taxon>
        <taxon>Peronosporales</taxon>
        <taxon>Peronosporaceae</taxon>
        <taxon>Phytophthora</taxon>
    </lineage>
</organism>
<evidence type="ECO:0000313" key="2">
    <source>
        <dbReference type="Proteomes" id="UP000002640"/>
    </source>
</evidence>